<protein>
    <submittedName>
        <fullName evidence="2">DNA polymerase III subunit gamma/tau</fullName>
    </submittedName>
</protein>
<dbReference type="Proteomes" id="UP000270112">
    <property type="component" value="Unassembled WGS sequence"/>
</dbReference>
<organism evidence="2 3">
    <name type="scientific">Eggerthella sinensis</name>
    <dbReference type="NCBI Taxonomy" id="242230"/>
    <lineage>
        <taxon>Bacteria</taxon>
        <taxon>Bacillati</taxon>
        <taxon>Actinomycetota</taxon>
        <taxon>Coriobacteriia</taxon>
        <taxon>Eggerthellales</taxon>
        <taxon>Eggerthellaceae</taxon>
        <taxon>Eggerthella</taxon>
    </lineage>
</organism>
<name>A0A3N0IUY5_9ACTN</name>
<evidence type="ECO:0000313" key="3">
    <source>
        <dbReference type="Proteomes" id="UP000270112"/>
    </source>
</evidence>
<evidence type="ECO:0000313" key="2">
    <source>
        <dbReference type="EMBL" id="RNM40496.1"/>
    </source>
</evidence>
<comment type="caution">
    <text evidence="2">The sequence shown here is derived from an EMBL/GenBank/DDBJ whole genome shotgun (WGS) entry which is preliminary data.</text>
</comment>
<reference evidence="3" key="1">
    <citation type="submission" date="2018-05" db="EMBL/GenBank/DDBJ databases">
        <title>Genome Sequencing of selected type strains of the family Eggerthellaceae.</title>
        <authorList>
            <person name="Danylec N."/>
            <person name="Stoll D.A."/>
            <person name="Doetsch A."/>
            <person name="Huch M."/>
        </authorList>
    </citation>
    <scope>NUCLEOTIDE SEQUENCE [LARGE SCALE GENOMIC DNA]</scope>
    <source>
        <strain evidence="3">DSM 16107</strain>
    </source>
</reference>
<accession>A0A3N0IUY5</accession>
<evidence type="ECO:0000256" key="1">
    <source>
        <dbReference type="SAM" id="MobiDB-lite"/>
    </source>
</evidence>
<feature type="region of interest" description="Disordered" evidence="1">
    <location>
        <begin position="1"/>
        <end position="60"/>
    </location>
</feature>
<dbReference type="AlphaFoldDB" id="A0A3N0IUY5"/>
<sequence>DYDIPPYEDEVVPYDDGFVSSAPAPAPAPMPTPAPAPTPAPTPAPAPAPASAPASAQSPDDLKAILAAGFGAGVRVEEVKE</sequence>
<feature type="compositionally biased region" description="Pro residues" evidence="1">
    <location>
        <begin position="24"/>
        <end position="50"/>
    </location>
</feature>
<proteinExistence type="predicted"/>
<dbReference type="EMBL" id="QICC01000078">
    <property type="protein sequence ID" value="RNM40496.1"/>
    <property type="molecule type" value="Genomic_DNA"/>
</dbReference>
<feature type="compositionally biased region" description="Acidic residues" evidence="1">
    <location>
        <begin position="1"/>
        <end position="13"/>
    </location>
</feature>
<feature type="non-terminal residue" evidence="2">
    <location>
        <position position="1"/>
    </location>
</feature>
<gene>
    <name evidence="2" type="ORF">DMP09_14000</name>
</gene>